<evidence type="ECO:0000313" key="3">
    <source>
        <dbReference type="EMBL" id="CAB3399168.1"/>
    </source>
</evidence>
<keyword evidence="1" id="KW-0175">Coiled coil</keyword>
<name>A0A8S1EBB1_9PELO</name>
<keyword evidence="4" id="KW-1185">Reference proteome</keyword>
<dbReference type="Proteomes" id="UP000494206">
    <property type="component" value="Unassembled WGS sequence"/>
</dbReference>
<evidence type="ECO:0000256" key="2">
    <source>
        <dbReference type="SAM" id="MobiDB-lite"/>
    </source>
</evidence>
<reference evidence="3 4" key="1">
    <citation type="submission" date="2020-04" db="EMBL/GenBank/DDBJ databases">
        <authorList>
            <person name="Laetsch R D."/>
            <person name="Stevens L."/>
            <person name="Kumar S."/>
            <person name="Blaxter L. M."/>
        </authorList>
    </citation>
    <scope>NUCLEOTIDE SEQUENCE [LARGE SCALE GENOMIC DNA]</scope>
</reference>
<protein>
    <recommendedName>
        <fullName evidence="5">GRIP domain-containing protein</fullName>
    </recommendedName>
</protein>
<evidence type="ECO:0008006" key="5">
    <source>
        <dbReference type="Google" id="ProtNLM"/>
    </source>
</evidence>
<dbReference type="EMBL" id="CADEPM010000002">
    <property type="protein sequence ID" value="CAB3399168.1"/>
    <property type="molecule type" value="Genomic_DNA"/>
</dbReference>
<gene>
    <name evidence="3" type="ORF">CBOVIS_LOCUS2334</name>
</gene>
<feature type="region of interest" description="Disordered" evidence="2">
    <location>
        <begin position="54"/>
        <end position="80"/>
    </location>
</feature>
<feature type="compositionally biased region" description="Low complexity" evidence="2">
    <location>
        <begin position="8"/>
        <end position="17"/>
    </location>
</feature>
<dbReference type="OrthoDB" id="5848685at2759"/>
<sequence>MGSKQTEAHSSFESFASSKRDENYKSPESSDWEGYATPLASSRPDLHILPAISIETTENEDGKPAEQVELTPIGTPRRDAESPMMVTSVQLLKNAKFIQMTQLEKGNDSEIEYDENEVEIEVPRTADSLEFLNKIAKFPASQNETDNNVHEECFPEIEIKTEVEQSELLIIEVKHNENTDKVLEQDKVMETHEFSFKGATEVNESSHIGLNIIEPPVQVAANFTLSALPAIIEDKETIAYDADTEEVLTVQKISDDVQQLVDAINAIEPDDPVELSATVVNTGNTVTIREIQKRVVEMATIVEDGENIEEKTMQQKEQNTSQIWIDPNIIDEMDNLKMENEQLRSQIEAIDLNSIDNLYKEYTNVQKQLAEANHTIDEIEIEAEQQYTEMTAEIDELCELVMKKDEELAKLKEKIATAMSHENQLKDDVDSQRAIVHRQKEIIESLREELDNMTLKYVEMTKLRDKAAEEATLNKMKNEERERFLAKEAQMSLEMEDLQRELNKQKMILSNTSMAKMIDSFERKILKLENDVRERDIIICKQNQSARDQVNPVNRITPHYLVLGELPSAGSSSESFQNGLDHNAKEAIFSYLISDRHSQLANIYSIGRILELNNAEERTLEKHLTKDRFN</sequence>
<feature type="coiled-coil region" evidence="1">
    <location>
        <begin position="333"/>
        <end position="508"/>
    </location>
</feature>
<feature type="region of interest" description="Disordered" evidence="2">
    <location>
        <begin position="1"/>
        <end position="40"/>
    </location>
</feature>
<comment type="caution">
    <text evidence="3">The sequence shown here is derived from an EMBL/GenBank/DDBJ whole genome shotgun (WGS) entry which is preliminary data.</text>
</comment>
<evidence type="ECO:0000256" key="1">
    <source>
        <dbReference type="SAM" id="Coils"/>
    </source>
</evidence>
<organism evidence="3 4">
    <name type="scientific">Caenorhabditis bovis</name>
    <dbReference type="NCBI Taxonomy" id="2654633"/>
    <lineage>
        <taxon>Eukaryota</taxon>
        <taxon>Metazoa</taxon>
        <taxon>Ecdysozoa</taxon>
        <taxon>Nematoda</taxon>
        <taxon>Chromadorea</taxon>
        <taxon>Rhabditida</taxon>
        <taxon>Rhabditina</taxon>
        <taxon>Rhabditomorpha</taxon>
        <taxon>Rhabditoidea</taxon>
        <taxon>Rhabditidae</taxon>
        <taxon>Peloderinae</taxon>
        <taxon>Caenorhabditis</taxon>
    </lineage>
</organism>
<dbReference type="AlphaFoldDB" id="A0A8S1EBB1"/>
<proteinExistence type="predicted"/>
<accession>A0A8S1EBB1</accession>
<evidence type="ECO:0000313" key="4">
    <source>
        <dbReference type="Proteomes" id="UP000494206"/>
    </source>
</evidence>